<dbReference type="Gene3D" id="3.40.640.10">
    <property type="entry name" value="Type I PLP-dependent aspartate aminotransferase-like (Major domain)"/>
    <property type="match status" value="1"/>
</dbReference>
<evidence type="ECO:0000256" key="3">
    <source>
        <dbReference type="PIRSR" id="PIRSR000390-1"/>
    </source>
</evidence>
<feature type="active site" description="Proton acceptor" evidence="3">
    <location>
        <position position="187"/>
    </location>
</feature>
<dbReference type="PANTHER" id="PTHR30244">
    <property type="entry name" value="TRANSAMINASE"/>
    <property type="match status" value="1"/>
</dbReference>
<name>A0A841L250_9FIRM</name>
<sequence length="369" mass="41873">MTQVKFLDMEPMHSSIKEEALRAIEGIYDSNWFILGERKHLFEEEFSAYCNASYVVGVGNGLDALHLILRGYGIGFGDEVIIPSNTFIATALAVSYTGAKPILVEPKRESYNIDPTRIENSVTNKTKAIIAVHLYGQPADMEPINEIAKKYDLKVIEDAAQAHGALYKGQKTGSISNAAGFSFYPGKNLGAFGDGGAVVTNDLELANKIRNLSNYGSNIKYHHEHKGINSRLDEIQAAILSIKLKHLDKWNEDRSRIANIYINNISNNDIILPYTAQDIKSVWHLFVIRSKFRDELKEYLFRHGIETLIHYPIPIHLQEAYKDLGYKKGDFPIAERLSEEILSLPIWYGMQEKQIEYIIDILNKWKPNR</sequence>
<dbReference type="CDD" id="cd00616">
    <property type="entry name" value="AHBA_syn"/>
    <property type="match status" value="1"/>
</dbReference>
<evidence type="ECO:0000256" key="1">
    <source>
        <dbReference type="ARBA" id="ARBA00022898"/>
    </source>
</evidence>
<keyword evidence="7" id="KW-1185">Reference proteome</keyword>
<protein>
    <submittedName>
        <fullName evidence="6">dTDP-4-amino-4,6-dideoxygalactose transaminase</fullName>
    </submittedName>
</protein>
<keyword evidence="1 4" id="KW-0663">Pyridoxal phosphate</keyword>
<evidence type="ECO:0000313" key="7">
    <source>
        <dbReference type="Proteomes" id="UP000579281"/>
    </source>
</evidence>
<evidence type="ECO:0000313" key="6">
    <source>
        <dbReference type="EMBL" id="MBB6216435.1"/>
    </source>
</evidence>
<comment type="similarity">
    <text evidence="2 5">Belongs to the DegT/DnrJ/EryC1 family.</text>
</comment>
<dbReference type="InterPro" id="IPR015424">
    <property type="entry name" value="PyrdxlP-dep_Trfase"/>
</dbReference>
<dbReference type="PANTHER" id="PTHR30244:SF36">
    <property type="entry name" value="3-OXO-GLUCOSE-6-PHOSPHATE:GLUTAMATE AMINOTRANSFERASE"/>
    <property type="match status" value="1"/>
</dbReference>
<evidence type="ECO:0000256" key="4">
    <source>
        <dbReference type="PIRSR" id="PIRSR000390-2"/>
    </source>
</evidence>
<dbReference type="PIRSF" id="PIRSF000390">
    <property type="entry name" value="PLP_StrS"/>
    <property type="match status" value="1"/>
</dbReference>
<dbReference type="Pfam" id="PF01041">
    <property type="entry name" value="DegT_DnrJ_EryC1"/>
    <property type="match status" value="1"/>
</dbReference>
<dbReference type="AlphaFoldDB" id="A0A841L250"/>
<dbReference type="Proteomes" id="UP000579281">
    <property type="component" value="Unassembled WGS sequence"/>
</dbReference>
<dbReference type="RefSeq" id="WP_184310969.1">
    <property type="nucleotide sequence ID" value="NZ_JACHEN010000014.1"/>
</dbReference>
<dbReference type="SUPFAM" id="SSF53383">
    <property type="entry name" value="PLP-dependent transferases"/>
    <property type="match status" value="1"/>
</dbReference>
<dbReference type="InterPro" id="IPR015421">
    <property type="entry name" value="PyrdxlP-dep_Trfase_major"/>
</dbReference>
<comment type="caution">
    <text evidence="6">The sequence shown here is derived from an EMBL/GenBank/DDBJ whole genome shotgun (WGS) entry which is preliminary data.</text>
</comment>
<dbReference type="GO" id="GO:0030170">
    <property type="term" value="F:pyridoxal phosphate binding"/>
    <property type="evidence" value="ECO:0007669"/>
    <property type="project" value="UniProtKB-ARBA"/>
</dbReference>
<evidence type="ECO:0000256" key="2">
    <source>
        <dbReference type="ARBA" id="ARBA00037999"/>
    </source>
</evidence>
<dbReference type="InterPro" id="IPR000653">
    <property type="entry name" value="DegT/StrS_aminotransferase"/>
</dbReference>
<reference evidence="6 7" key="1">
    <citation type="submission" date="2020-08" db="EMBL/GenBank/DDBJ databases">
        <title>Genomic Encyclopedia of Type Strains, Phase IV (KMG-IV): sequencing the most valuable type-strain genomes for metagenomic binning, comparative biology and taxonomic classification.</title>
        <authorList>
            <person name="Goeker M."/>
        </authorList>
    </citation>
    <scope>NUCLEOTIDE SEQUENCE [LARGE SCALE GENOMIC DNA]</scope>
    <source>
        <strain evidence="6 7">DSM 103526</strain>
    </source>
</reference>
<dbReference type="InterPro" id="IPR015422">
    <property type="entry name" value="PyrdxlP-dep_Trfase_small"/>
</dbReference>
<feature type="modified residue" description="N6-(pyridoxal phosphate)lysine" evidence="4">
    <location>
        <position position="187"/>
    </location>
</feature>
<accession>A0A841L250</accession>
<dbReference type="FunFam" id="3.40.640.10:FF:000089">
    <property type="entry name" value="Aminotransferase, DegT/DnrJ/EryC1/StrS family"/>
    <property type="match status" value="1"/>
</dbReference>
<dbReference type="GO" id="GO:0008483">
    <property type="term" value="F:transaminase activity"/>
    <property type="evidence" value="ECO:0007669"/>
    <property type="project" value="TreeGrafter"/>
</dbReference>
<gene>
    <name evidence="6" type="ORF">HNQ80_002535</name>
</gene>
<dbReference type="GO" id="GO:0000271">
    <property type="term" value="P:polysaccharide biosynthetic process"/>
    <property type="evidence" value="ECO:0007669"/>
    <property type="project" value="TreeGrafter"/>
</dbReference>
<organism evidence="6 7">
    <name type="scientific">Anaerosolibacter carboniphilus</name>
    <dbReference type="NCBI Taxonomy" id="1417629"/>
    <lineage>
        <taxon>Bacteria</taxon>
        <taxon>Bacillati</taxon>
        <taxon>Bacillota</taxon>
        <taxon>Clostridia</taxon>
        <taxon>Peptostreptococcales</taxon>
        <taxon>Thermotaleaceae</taxon>
        <taxon>Anaerosolibacter</taxon>
    </lineage>
</organism>
<dbReference type="Gene3D" id="3.90.1150.10">
    <property type="entry name" value="Aspartate Aminotransferase, domain 1"/>
    <property type="match status" value="1"/>
</dbReference>
<dbReference type="EMBL" id="JACHEN010000014">
    <property type="protein sequence ID" value="MBB6216435.1"/>
    <property type="molecule type" value="Genomic_DNA"/>
</dbReference>
<evidence type="ECO:0000256" key="5">
    <source>
        <dbReference type="RuleBase" id="RU004508"/>
    </source>
</evidence>
<proteinExistence type="inferred from homology"/>